<dbReference type="Pfam" id="PF01627">
    <property type="entry name" value="Hpt"/>
    <property type="match status" value="1"/>
</dbReference>
<feature type="domain" description="Histidine kinase" evidence="15">
    <location>
        <begin position="197"/>
        <end position="418"/>
    </location>
</feature>
<dbReference type="SUPFAM" id="SSF47384">
    <property type="entry name" value="Homodimeric domain of signal transducing histidine kinase"/>
    <property type="match status" value="1"/>
</dbReference>
<feature type="modified residue" description="4-aspartylphosphate" evidence="13">
    <location>
        <position position="519"/>
    </location>
</feature>
<comment type="subcellular location">
    <subcellularLocation>
        <location evidence="2">Cell membrane</location>
        <topology evidence="2">Multi-pass membrane protein</topology>
    </subcellularLocation>
</comment>
<keyword evidence="4" id="KW-1003">Cell membrane</keyword>
<dbReference type="PRINTS" id="PR00344">
    <property type="entry name" value="BCTRLSENSOR"/>
</dbReference>
<dbReference type="InterPro" id="IPR003661">
    <property type="entry name" value="HisK_dim/P_dom"/>
</dbReference>
<evidence type="ECO:0000313" key="18">
    <source>
        <dbReference type="EMBL" id="MBZ4039181.1"/>
    </source>
</evidence>
<keyword evidence="19" id="KW-1185">Reference proteome</keyword>
<proteinExistence type="predicted"/>
<evidence type="ECO:0000256" key="3">
    <source>
        <dbReference type="ARBA" id="ARBA00012438"/>
    </source>
</evidence>
<evidence type="ECO:0000259" key="17">
    <source>
        <dbReference type="PROSITE" id="PS50894"/>
    </source>
</evidence>
<dbReference type="PANTHER" id="PTHR45339:SF1">
    <property type="entry name" value="HYBRID SIGNAL TRANSDUCTION HISTIDINE KINASE J"/>
    <property type="match status" value="1"/>
</dbReference>
<dbReference type="SUPFAM" id="SSF47226">
    <property type="entry name" value="Histidine-containing phosphotransfer domain, HPT domain"/>
    <property type="match status" value="1"/>
</dbReference>
<feature type="modified residue" description="Phosphohistidine" evidence="12">
    <location>
        <position position="671"/>
    </location>
</feature>
<dbReference type="Gene3D" id="1.20.120.160">
    <property type="entry name" value="HPT domain"/>
    <property type="match status" value="1"/>
</dbReference>
<feature type="transmembrane region" description="Helical" evidence="14">
    <location>
        <begin position="93"/>
        <end position="115"/>
    </location>
</feature>
<evidence type="ECO:0000256" key="6">
    <source>
        <dbReference type="ARBA" id="ARBA00022692"/>
    </source>
</evidence>
<feature type="transmembrane region" description="Helical" evidence="14">
    <location>
        <begin position="20"/>
        <end position="39"/>
    </location>
</feature>
<dbReference type="SMART" id="SM00448">
    <property type="entry name" value="REC"/>
    <property type="match status" value="1"/>
</dbReference>
<evidence type="ECO:0000256" key="1">
    <source>
        <dbReference type="ARBA" id="ARBA00000085"/>
    </source>
</evidence>
<keyword evidence="6 14" id="KW-0812">Transmembrane</keyword>
<evidence type="ECO:0000259" key="16">
    <source>
        <dbReference type="PROSITE" id="PS50110"/>
    </source>
</evidence>
<evidence type="ECO:0000256" key="7">
    <source>
        <dbReference type="ARBA" id="ARBA00022741"/>
    </source>
</evidence>
<feature type="domain" description="Response regulatory" evidence="16">
    <location>
        <begin position="470"/>
        <end position="588"/>
    </location>
</feature>
<dbReference type="CDD" id="cd00082">
    <property type="entry name" value="HisKA"/>
    <property type="match status" value="1"/>
</dbReference>
<dbReference type="CDD" id="cd16922">
    <property type="entry name" value="HATPase_EvgS-ArcB-TorS-like"/>
    <property type="match status" value="1"/>
</dbReference>
<dbReference type="PROSITE" id="PS50110">
    <property type="entry name" value="RESPONSE_REGULATORY"/>
    <property type="match status" value="1"/>
</dbReference>
<comment type="catalytic activity">
    <reaction evidence="1">
        <text>ATP + protein L-histidine = ADP + protein N-phospho-L-histidine.</text>
        <dbReference type="EC" id="2.7.13.3"/>
    </reaction>
</comment>
<evidence type="ECO:0000256" key="11">
    <source>
        <dbReference type="ARBA" id="ARBA00023136"/>
    </source>
</evidence>
<evidence type="ECO:0000259" key="15">
    <source>
        <dbReference type="PROSITE" id="PS50109"/>
    </source>
</evidence>
<reference evidence="18 19" key="1">
    <citation type="submission" date="2021-09" db="EMBL/GenBank/DDBJ databases">
        <title>Lysobacter sp. 13A isolated from the river sediment.</title>
        <authorList>
            <person name="Liu H."/>
            <person name="Li S."/>
            <person name="Mao S."/>
        </authorList>
    </citation>
    <scope>NUCLEOTIDE SEQUENCE [LARGE SCALE GENOMIC DNA]</scope>
    <source>
        <strain evidence="18 19">13A</strain>
    </source>
</reference>
<evidence type="ECO:0000256" key="12">
    <source>
        <dbReference type="PROSITE-ProRule" id="PRU00110"/>
    </source>
</evidence>
<dbReference type="SMART" id="SM00387">
    <property type="entry name" value="HATPase_c"/>
    <property type="match status" value="1"/>
</dbReference>
<evidence type="ECO:0000256" key="8">
    <source>
        <dbReference type="ARBA" id="ARBA00022840"/>
    </source>
</evidence>
<dbReference type="Pfam" id="PF00072">
    <property type="entry name" value="Response_reg"/>
    <property type="match status" value="1"/>
</dbReference>
<dbReference type="EMBL" id="JAINZW010000002">
    <property type="protein sequence ID" value="MBZ4039181.1"/>
    <property type="molecule type" value="Genomic_DNA"/>
</dbReference>
<evidence type="ECO:0000256" key="9">
    <source>
        <dbReference type="ARBA" id="ARBA00022989"/>
    </source>
</evidence>
<evidence type="ECO:0000313" key="19">
    <source>
        <dbReference type="Proteomes" id="UP001430954"/>
    </source>
</evidence>
<dbReference type="PROSITE" id="PS50109">
    <property type="entry name" value="HIS_KIN"/>
    <property type="match status" value="1"/>
</dbReference>
<feature type="domain" description="HPt" evidence="17">
    <location>
        <begin position="632"/>
        <end position="725"/>
    </location>
</feature>
<name>A0ABS7T5Q8_9GAMM</name>
<dbReference type="Gene3D" id="1.10.287.130">
    <property type="match status" value="1"/>
</dbReference>
<gene>
    <name evidence="18" type="ORF">K6753_06500</name>
</gene>
<dbReference type="InterPro" id="IPR011006">
    <property type="entry name" value="CheY-like_superfamily"/>
</dbReference>
<dbReference type="SUPFAM" id="SSF55874">
    <property type="entry name" value="ATPase domain of HSP90 chaperone/DNA topoisomerase II/histidine kinase"/>
    <property type="match status" value="1"/>
</dbReference>
<protein>
    <recommendedName>
        <fullName evidence="3">histidine kinase</fullName>
        <ecNumber evidence="3">2.7.13.3</ecNumber>
    </recommendedName>
</protein>
<dbReference type="InterPro" id="IPR004358">
    <property type="entry name" value="Sig_transdc_His_kin-like_C"/>
</dbReference>
<dbReference type="Pfam" id="PF00512">
    <property type="entry name" value="HisKA"/>
    <property type="match status" value="1"/>
</dbReference>
<dbReference type="EC" id="2.7.13.3" evidence="3"/>
<organism evidence="18 19">
    <name type="scientific">Novilysobacter selenitireducens</name>
    <dbReference type="NCBI Taxonomy" id="2872639"/>
    <lineage>
        <taxon>Bacteria</taxon>
        <taxon>Pseudomonadati</taxon>
        <taxon>Pseudomonadota</taxon>
        <taxon>Gammaproteobacteria</taxon>
        <taxon>Lysobacterales</taxon>
        <taxon>Lysobacteraceae</taxon>
        <taxon>Novilysobacter</taxon>
    </lineage>
</organism>
<dbReference type="InterPro" id="IPR008207">
    <property type="entry name" value="Sig_transdc_His_kin_Hpt_dom"/>
</dbReference>
<evidence type="ECO:0000256" key="2">
    <source>
        <dbReference type="ARBA" id="ARBA00004651"/>
    </source>
</evidence>
<dbReference type="InterPro" id="IPR036890">
    <property type="entry name" value="HATPase_C_sf"/>
</dbReference>
<dbReference type="RefSeq" id="WP_223675486.1">
    <property type="nucleotide sequence ID" value="NZ_JAINZW010000002.1"/>
</dbReference>
<dbReference type="InterPro" id="IPR036097">
    <property type="entry name" value="HisK_dim/P_sf"/>
</dbReference>
<keyword evidence="11 14" id="KW-0472">Membrane</keyword>
<keyword evidence="10" id="KW-0902">Two-component regulatory system</keyword>
<dbReference type="InterPro" id="IPR001789">
    <property type="entry name" value="Sig_transdc_resp-reg_receiver"/>
</dbReference>
<dbReference type="Proteomes" id="UP001430954">
    <property type="component" value="Unassembled WGS sequence"/>
</dbReference>
<dbReference type="Gene3D" id="3.40.50.2300">
    <property type="match status" value="1"/>
</dbReference>
<evidence type="ECO:0000256" key="14">
    <source>
        <dbReference type="SAM" id="Phobius"/>
    </source>
</evidence>
<dbReference type="Pfam" id="PF02518">
    <property type="entry name" value="HATPase_c"/>
    <property type="match status" value="1"/>
</dbReference>
<feature type="transmembrane region" description="Helical" evidence="14">
    <location>
        <begin position="127"/>
        <end position="149"/>
    </location>
</feature>
<dbReference type="InterPro" id="IPR036641">
    <property type="entry name" value="HPT_dom_sf"/>
</dbReference>
<dbReference type="PANTHER" id="PTHR45339">
    <property type="entry name" value="HYBRID SIGNAL TRANSDUCTION HISTIDINE KINASE J"/>
    <property type="match status" value="1"/>
</dbReference>
<feature type="transmembrane region" description="Helical" evidence="14">
    <location>
        <begin position="155"/>
        <end position="177"/>
    </location>
</feature>
<feature type="transmembrane region" description="Helical" evidence="14">
    <location>
        <begin position="51"/>
        <end position="73"/>
    </location>
</feature>
<dbReference type="InterPro" id="IPR005467">
    <property type="entry name" value="His_kinase_dom"/>
</dbReference>
<accession>A0ABS7T5Q8</accession>
<evidence type="ECO:0000256" key="4">
    <source>
        <dbReference type="ARBA" id="ARBA00022475"/>
    </source>
</evidence>
<comment type="caution">
    <text evidence="18">The sequence shown here is derived from an EMBL/GenBank/DDBJ whole genome shotgun (WGS) entry which is preliminary data.</text>
</comment>
<keyword evidence="8" id="KW-0067">ATP-binding</keyword>
<keyword evidence="9 14" id="KW-1133">Transmembrane helix</keyword>
<evidence type="ECO:0000256" key="13">
    <source>
        <dbReference type="PROSITE-ProRule" id="PRU00169"/>
    </source>
</evidence>
<keyword evidence="7" id="KW-0547">Nucleotide-binding</keyword>
<dbReference type="PROSITE" id="PS50894">
    <property type="entry name" value="HPT"/>
    <property type="match status" value="1"/>
</dbReference>
<dbReference type="SMART" id="SM00073">
    <property type="entry name" value="HPT"/>
    <property type="match status" value="1"/>
</dbReference>
<dbReference type="CDD" id="cd17546">
    <property type="entry name" value="REC_hyHK_CKI1_RcsC-like"/>
    <property type="match status" value="1"/>
</dbReference>
<dbReference type="InterPro" id="IPR003594">
    <property type="entry name" value="HATPase_dom"/>
</dbReference>
<dbReference type="SUPFAM" id="SSF52172">
    <property type="entry name" value="CheY-like"/>
    <property type="match status" value="1"/>
</dbReference>
<sequence>MKRHLSWLKTRLSQRGDSEHGQATIRLIVLAVVLVYMLVRGAGGTLDRDAYADVLAMVATGFTVGGVLLAWIIARPGKSHLRRGIGMVADYGLMALAMIRIGEPLAWVYVILMWVTVGNGLRFGNRYLVIAVAAAFASFGSVITFNTYWHDNRVLAVGLLLGLVAIPSYLSGLLRALTRATDEARRANEAKSRFLANMSHEFRTPLNGLAGMSELLATTRLDAEQRECLSTIQASTRSLLALVEDVLDISAIEAGKLRLNVVEFDPRELVDNIGLILQPQARAKQLRYEQNVAHDVPAILRGDVGHLRQVLLNLAGNAVKFTDEGSVRLDVGVVDTSPDRMRLRFTVTDTGVGVPVAAQHRLFEAFEQADVSLARRHGGTGLGTTIAKGLAEAMGGSIGFESTENRGSRFWVELPFDRAIEPVRLAISSEVLDTSPRVESTAKTGLDSPENVIAFSDPFLRHRARVRSLHVLVADDHAANRMVVQRLLQKAGHRVTCVEGGEEVLDALELSDYDAVIVDLHMPGLSGLDMLRQLRILEAGGGRRTPVVVLSADVTPASILACEQAGARAFLAKPVSTPRLLDTLAEIASNSRIDAGVPMVTGARDEGRGTKVSIDGVFDPGVLDELESLGMGAAFEREFTSQCLRDAEACVVAFADAAGAAQHDKAREHAHALKGVASNLGLIKLAAVSGELMQLPDWQLAKEWQARLAQLRERLAQGRSALEARDRARGASGSGERSPS</sequence>
<evidence type="ECO:0000256" key="5">
    <source>
        <dbReference type="ARBA" id="ARBA00022553"/>
    </source>
</evidence>
<dbReference type="Gene3D" id="3.30.565.10">
    <property type="entry name" value="Histidine kinase-like ATPase, C-terminal domain"/>
    <property type="match status" value="1"/>
</dbReference>
<evidence type="ECO:0000256" key="10">
    <source>
        <dbReference type="ARBA" id="ARBA00023012"/>
    </source>
</evidence>
<keyword evidence="5 13" id="KW-0597">Phosphoprotein</keyword>
<dbReference type="SMART" id="SM00388">
    <property type="entry name" value="HisKA"/>
    <property type="match status" value="1"/>
</dbReference>